<feature type="region of interest" description="Disordered" evidence="2">
    <location>
        <begin position="362"/>
        <end position="394"/>
    </location>
</feature>
<keyword evidence="1" id="KW-0378">Hydrolase</keyword>
<dbReference type="InterPro" id="IPR029058">
    <property type="entry name" value="AB_hydrolase_fold"/>
</dbReference>
<protein>
    <recommendedName>
        <fullName evidence="3">Xaa-Pro dipeptidyl-peptidase C-terminal domain-containing protein</fullName>
    </recommendedName>
</protein>
<dbReference type="InterPro" id="IPR000383">
    <property type="entry name" value="Xaa-Pro-like_dom"/>
</dbReference>
<dbReference type="InterPro" id="IPR008979">
    <property type="entry name" value="Galactose-bd-like_sf"/>
</dbReference>
<evidence type="ECO:0000259" key="3">
    <source>
        <dbReference type="SMART" id="SM00939"/>
    </source>
</evidence>
<dbReference type="AlphaFoldDB" id="A0A1I6UBW5"/>
<evidence type="ECO:0000313" key="5">
    <source>
        <dbReference type="Proteomes" id="UP000198852"/>
    </source>
</evidence>
<dbReference type="GO" id="GO:0008239">
    <property type="term" value="F:dipeptidyl-peptidase activity"/>
    <property type="evidence" value="ECO:0007669"/>
    <property type="project" value="InterPro"/>
</dbReference>
<dbReference type="SUPFAM" id="SSF49785">
    <property type="entry name" value="Galactose-binding domain-like"/>
    <property type="match status" value="1"/>
</dbReference>
<dbReference type="Gene3D" id="3.40.50.1820">
    <property type="entry name" value="alpha/beta hydrolase"/>
    <property type="match status" value="2"/>
</dbReference>
<keyword evidence="5" id="KW-1185">Reference proteome</keyword>
<evidence type="ECO:0000256" key="1">
    <source>
        <dbReference type="ARBA" id="ARBA00022801"/>
    </source>
</evidence>
<feature type="region of interest" description="Disordered" evidence="2">
    <location>
        <begin position="574"/>
        <end position="601"/>
    </location>
</feature>
<gene>
    <name evidence="4" type="ORF">SAMN05660874_04756</name>
</gene>
<organism evidence="4 5">
    <name type="scientific">Saccharopolyspora flava</name>
    <dbReference type="NCBI Taxonomy" id="95161"/>
    <lineage>
        <taxon>Bacteria</taxon>
        <taxon>Bacillati</taxon>
        <taxon>Actinomycetota</taxon>
        <taxon>Actinomycetes</taxon>
        <taxon>Pseudonocardiales</taxon>
        <taxon>Pseudonocardiaceae</taxon>
        <taxon>Saccharopolyspora</taxon>
    </lineage>
</organism>
<evidence type="ECO:0000256" key="2">
    <source>
        <dbReference type="SAM" id="MobiDB-lite"/>
    </source>
</evidence>
<reference evidence="5" key="1">
    <citation type="submission" date="2016-10" db="EMBL/GenBank/DDBJ databases">
        <authorList>
            <person name="Varghese N."/>
            <person name="Submissions S."/>
        </authorList>
    </citation>
    <scope>NUCLEOTIDE SEQUENCE [LARGE SCALE GENOMIC DNA]</scope>
    <source>
        <strain evidence="5">DSM 44771</strain>
    </source>
</reference>
<dbReference type="OrthoDB" id="5240615at2"/>
<dbReference type="Proteomes" id="UP000198852">
    <property type="component" value="Unassembled WGS sequence"/>
</dbReference>
<dbReference type="Pfam" id="PF08530">
    <property type="entry name" value="PepX_C"/>
    <property type="match status" value="1"/>
</dbReference>
<sequence>MRGSGRSWRRRGAGVVVGVVALAVPVVPAQASGVAYPDADWSEASIPSPSSAGDATLHADVLRPKGLKPTDKTPVILSIGPYFNHSGQTGPSGAVEGTPYDPIGPNDGPSERFQDFVEGSGLLKKGYTFVMVDLRGFGGSTGCLDWSGPGEKADVVNAVQWAANQPWSTGRVGMYGKSYDGLTGLVGVDERPPGLAAVVSQEPVYDDYRYLYGDGMRRTNSVATPALYDGIAATPGPITDNPGYNLRSLTDPLCLGKNLAQQSLDDRHDSEFWKQRDLIPGATGSNVPLFLAQGLTENNTVADGTQEYLANHTGYERSWMGPWEHVRGNETDENGRLKMGRQGWFDEVMRFYDRFLKDQAPAVPDPPHAVQTNDGTWRSEAQWPPADVRSHRTPLLGGNYVDTAKSVSSAANSSSGEPTDPDVTSGVWTVSQPLPHDAHLSGSPQVSVDVTTSRPNANLVVDVYDLGPDGTGPLITRQGHLVREAGESTVPLTLWGADWKLPAGHRIGVRVTDNNRDWWQLAAPSGQTVEVRGGSIDLPFLTYRRTGTVQGDPGVQLPGYLEQQIATAPPGSAEFALPAPLADPPPGSVFTGDYVEPVGGK</sequence>
<dbReference type="InterPro" id="IPR005674">
    <property type="entry name" value="CocE/Ser_esterase"/>
</dbReference>
<dbReference type="Gene3D" id="2.60.120.260">
    <property type="entry name" value="Galactose-binding domain-like"/>
    <property type="match status" value="1"/>
</dbReference>
<evidence type="ECO:0000313" key="4">
    <source>
        <dbReference type="EMBL" id="SFS98956.1"/>
    </source>
</evidence>
<dbReference type="InterPro" id="IPR013736">
    <property type="entry name" value="Xaa-Pro_dipept_C"/>
</dbReference>
<dbReference type="NCBIfam" id="TIGR00976">
    <property type="entry name" value="CocE_NonD"/>
    <property type="match status" value="1"/>
</dbReference>
<feature type="domain" description="Xaa-Pro dipeptidyl-peptidase C-terminal" evidence="3">
    <location>
        <begin position="349"/>
        <end position="542"/>
    </location>
</feature>
<dbReference type="SMART" id="SM00939">
    <property type="entry name" value="PepX_C"/>
    <property type="match status" value="1"/>
</dbReference>
<dbReference type="Pfam" id="PF02129">
    <property type="entry name" value="Peptidase_S15"/>
    <property type="match status" value="1"/>
</dbReference>
<accession>A0A1I6UBW5</accession>
<proteinExistence type="predicted"/>
<name>A0A1I6UBW5_9PSEU</name>
<dbReference type="EMBL" id="FOZX01000010">
    <property type="protein sequence ID" value="SFS98956.1"/>
    <property type="molecule type" value="Genomic_DNA"/>
</dbReference>
<dbReference type="SUPFAM" id="SSF53474">
    <property type="entry name" value="alpha/beta-Hydrolases"/>
    <property type="match status" value="1"/>
</dbReference>